<evidence type="ECO:0000313" key="2">
    <source>
        <dbReference type="EMBL" id="KKO75199.1"/>
    </source>
</evidence>
<evidence type="ECO:0000313" key="3">
    <source>
        <dbReference type="Proteomes" id="UP000034350"/>
    </source>
</evidence>
<accession>A0A0F9ZC15</accession>
<comment type="caution">
    <text evidence="2">The sequence shown here is derived from an EMBL/GenBank/DDBJ whole genome shotgun (WGS) entry which is preliminary data.</text>
</comment>
<name>A0A0F9ZC15_9MICR</name>
<dbReference type="Gene3D" id="2.130.10.10">
    <property type="entry name" value="YVTN repeat-like/Quinoprotein amine dehydrogenase"/>
    <property type="match status" value="2"/>
</dbReference>
<feature type="repeat" description="WD" evidence="1">
    <location>
        <begin position="402"/>
        <end position="441"/>
    </location>
</feature>
<proteinExistence type="predicted"/>
<dbReference type="VEuPathDB" id="MicrosporidiaDB:AAJ76_2800012832"/>
<dbReference type="RefSeq" id="XP_024330941.1">
    <property type="nucleotide sequence ID" value="XM_024474918.1"/>
</dbReference>
<dbReference type="InterPro" id="IPR027145">
    <property type="entry name" value="PWP2"/>
</dbReference>
<dbReference type="VEuPathDB" id="MicrosporidiaDB:NCER_100209"/>
<dbReference type="GO" id="GO:0032040">
    <property type="term" value="C:small-subunit processome"/>
    <property type="evidence" value="ECO:0007669"/>
    <property type="project" value="TreeGrafter"/>
</dbReference>
<organism evidence="2 3">
    <name type="scientific">Vairimorpha ceranae</name>
    <dbReference type="NCBI Taxonomy" id="40302"/>
    <lineage>
        <taxon>Eukaryota</taxon>
        <taxon>Fungi</taxon>
        <taxon>Fungi incertae sedis</taxon>
        <taxon>Microsporidia</taxon>
        <taxon>Nosematidae</taxon>
        <taxon>Vairimorpha</taxon>
    </lineage>
</organism>
<dbReference type="GeneID" id="36319847"/>
<dbReference type="InterPro" id="IPR015943">
    <property type="entry name" value="WD40/YVTN_repeat-like_dom_sf"/>
</dbReference>
<dbReference type="PANTHER" id="PTHR19858:SF0">
    <property type="entry name" value="PERIODIC TRYPTOPHAN PROTEIN 2 HOMOLOG"/>
    <property type="match status" value="1"/>
</dbReference>
<dbReference type="InterPro" id="IPR001680">
    <property type="entry name" value="WD40_rpt"/>
</dbReference>
<keyword evidence="1" id="KW-0853">WD repeat</keyword>
<reference evidence="2 3" key="1">
    <citation type="journal article" date="2015" name="Environ. Microbiol.">
        <title>Genome analyses suggest the presence of polyploidy and recent human-driven expansions in eight global populations of the honeybee pathogen Nosema ceranae.</title>
        <authorList>
            <person name="Pelin A."/>
            <person name="Selman M."/>
            <person name="Aris-Brosou S."/>
            <person name="Farinelli L."/>
            <person name="Corradi N."/>
        </authorList>
    </citation>
    <scope>NUCLEOTIDE SEQUENCE [LARGE SCALE GENOMIC DNA]</scope>
    <source>
        <strain evidence="2 3">PA08 1199</strain>
    </source>
</reference>
<dbReference type="AlphaFoldDB" id="A0A0F9ZC15"/>
<dbReference type="PANTHER" id="PTHR19858">
    <property type="entry name" value="WD40 REPEAT PROTEIN"/>
    <property type="match status" value="1"/>
</dbReference>
<dbReference type="SUPFAM" id="SSF50978">
    <property type="entry name" value="WD40 repeat-like"/>
    <property type="match status" value="1"/>
</dbReference>
<dbReference type="EMBL" id="JPQZ01000028">
    <property type="protein sequence ID" value="KKO75199.1"/>
    <property type="molecule type" value="Genomic_DNA"/>
</dbReference>
<dbReference type="GO" id="GO:0034388">
    <property type="term" value="C:Pwp2p-containing subcomplex of 90S preribosome"/>
    <property type="evidence" value="ECO:0007669"/>
    <property type="project" value="TreeGrafter"/>
</dbReference>
<dbReference type="Pfam" id="PF00400">
    <property type="entry name" value="WD40"/>
    <property type="match status" value="1"/>
</dbReference>
<keyword evidence="3" id="KW-1185">Reference proteome</keyword>
<dbReference type="PROSITE" id="PS50082">
    <property type="entry name" value="WD_REPEATS_2"/>
    <property type="match status" value="1"/>
</dbReference>
<sequence length="709" mass="82572">MLHYSLKSLVPTTSLSKGIFQLENELFFATNTFIFRVKEGEYKICGILEGYVRQFICKQSILYVITEDSLVLIYDCKNIASLKCVPYSLLVSEKFIVLGTECFLEVWYTPKEYKFGMFDLHSKVKAHNDIISCLLFLTDKIVITGSRDCSIKTYNLQTKDVDRLISTKSIPVKICLIKDYIVVICEEGQIYYVNILTKKIDHKIFKNATISCADQFENLICICVFENAKSTIEIISEQTTIYSFDTVNIITEIGLCRNKVAIKGPNFVGILNFEIDTYIYSLDLPQISCFDIYNELYCVGCTDKKIRLYDDKKCIRTLYDEKNTHPLLDVYFLSGSVLSLAVNGYISLFDIKNSTCYRSFNIPVKISASAICDDGMLLFLADYDSYKIRVIDLQRSREIDNLEGHEAPVKNLYYADNYLFSLSTDNELNKWDVYKTECISTKLEKTAINFIVKNQKIYIVLINEIIIYNFDLEFCDSILYKSIKALENIDVSFDLKYLFLAGESNKLQIFDISNNSIEQTVKVSRNTRWKNYREILFKNQKESCDKSEKIEVLKLIHSKNQYKFTYLSREGIFTYEKSTSKYLPLCLDLETTVEAITKYLENNKFLNALIVALKLKETQYVKQILITVPENEIEFVVKFLPSNMIEDFRIFLIYQINDNFNLIRSYIWMRNLIYYHGKGNFEQKVCKNLGEEAYKTTLENTFIFENLIE</sequence>
<dbReference type="OrthoDB" id="3142434at2759"/>
<dbReference type="InterPro" id="IPR036322">
    <property type="entry name" value="WD40_repeat_dom_sf"/>
</dbReference>
<dbReference type="GO" id="GO:0000462">
    <property type="term" value="P:maturation of SSU-rRNA from tricistronic rRNA transcript (SSU-rRNA, 5.8S rRNA, LSU-rRNA)"/>
    <property type="evidence" value="ECO:0007669"/>
    <property type="project" value="TreeGrafter"/>
</dbReference>
<evidence type="ECO:0000256" key="1">
    <source>
        <dbReference type="PROSITE-ProRule" id="PRU00221"/>
    </source>
</evidence>
<gene>
    <name evidence="2" type="ORF">AAJ76_2800012832</name>
</gene>
<dbReference type="VEuPathDB" id="MicrosporidiaDB:G9O61_00g007360"/>
<protein>
    <submittedName>
        <fullName evidence="2">Wd40 domain-containing periodic tryptophan protein 2-like protein</fullName>
    </submittedName>
</protein>
<dbReference type="SMART" id="SM00320">
    <property type="entry name" value="WD40"/>
    <property type="match status" value="6"/>
</dbReference>
<dbReference type="Proteomes" id="UP000034350">
    <property type="component" value="Unassembled WGS sequence"/>
</dbReference>
<dbReference type="GO" id="GO:0000028">
    <property type="term" value="P:ribosomal small subunit assembly"/>
    <property type="evidence" value="ECO:0007669"/>
    <property type="project" value="TreeGrafter"/>
</dbReference>